<feature type="compositionally biased region" description="Basic and acidic residues" evidence="8">
    <location>
        <begin position="1616"/>
        <end position="1629"/>
    </location>
</feature>
<accession>A0AA36IFW0</accession>
<comment type="pathway">
    <text evidence="2">Protein modification; protein ubiquitination.</text>
</comment>
<dbReference type="SMART" id="SM00119">
    <property type="entry name" value="HECTc"/>
    <property type="match status" value="1"/>
</dbReference>
<feature type="compositionally biased region" description="Acidic residues" evidence="8">
    <location>
        <begin position="1778"/>
        <end position="1823"/>
    </location>
</feature>
<evidence type="ECO:0000256" key="7">
    <source>
        <dbReference type="PROSITE-ProRule" id="PRU00104"/>
    </source>
</evidence>
<sequence length="3263" mass="357875">MAADPSEPSVLRAPSQAAAEPEAIEALRVQLEASCPPAARAALALQLRLWCRARSLEGRREVVAISLLAICNAVKHIRPFVLQQYLQKRPGLLSELCELLQSLQAVGPDAGVAALRATGAFLDSRFGSRSEASQLSQMLGLSLPHGILACALRGLLAHQPKADELEDHNKLLLAALDLFQITTVNNHQTTVQLGHAGMILAMLELLQKTDVQSLPAVTALLRCLELAAEVSGAAALVLFRDFGGLQAFSLRLKKEIELLMALDFTGDIVEMEPPGDDAAEQRFRTLLQEVTARRRHCRQLLKNIQTALQCTEVVQAGLAHVFQGPLTEALKIAVKAPQKVGLSLFGTAIDIVSSIIQDDPSRVPQMTESLLPDTMAALSKATLRSVECLNYLPGLLASIALHAVGEDFILGLPCKPIQLLTEVLTEPSFAALLHSQPELVQIMGTQVEKVLRNRPAGPNKLTNHVVDCMLSSMQAILEQAKEYPEWTPLDLEDHTEYLPDRLAPFCRFCWSILSTNEAALKCFLEKKGLSLVRELQELPCLPYHLTSLEGQQHPMASLFNLQAKGADGNLAVAAELKDMLSCHLQKVLPALEDFASGDPNAAIAAMETAKVTAFLRDLSRVTSVLESLLSVCREGSSVQILEAVREPLKDIGPLAATLFVLVAWQPQERERMPATASYHATVKAVFGPSSKEGAEPQLRAARQCFRLSSRTLRQLLQLSAKLHRARRDRELREPQSPPLDLARQLAQVAKTVLAAEPPADTTAALRWIGEVFDVLQKMHEEQNKVAVRPLALCAFLQAGGFGLLPRLLQLAANNVVPEENLASTSLSTATAYFEKLTSGKRYTHAMQLREEDGLLTKEQLCKAIQAEALRSLLPLWRHPNFPHFPRAACCSLMKVWLNLLQDETRPDSPIPKPAASISFAMPQEPRADGHIQGTLVDMGFSREQVDAALRHFGPRGSEDIGQLIMWMVANPLEGAGEAPGNVPEEQAPAEKPAVAQDDDQTLRESLLEDLLPRMFACGYQVPKALGTVAEVVTALAEIDTPLWRSEEDPAPCVDMRVDKGGGYFKVQGGKPVSKDMKPSKEDEEDKATFGWKGGLKEGAKPQSDDNAKAIVKVCVEELGDEPERPEKLICVTQILATLIHRRPQTGKTLGDEGVKDLILKLHRWCAKGIDYSKSPSDRGHSSLYGAAKAQQPVEPLAPPAWLTPLLLCAHQLMSKIDLVKLRCEREALDPNLYQKWVTLIFDIVYAFPGLDGGLLQACMQVLLRLCGTSIGVKAVTSYQLRNRFAGVEELPETGLRAVQLLLRVSKPAHFTGLFHMLAEFLGMLLEDGPTLQSHMENEILSQFGARREMPARDLCRLSYHLMSRNPSVFEEAMKAVTQKRSQDSLMVEPIPEGERQRPKLRLGTAPGLLVLQTLVNELCFGVSVQCRSSFQKLHEVASKALEQGEEPLPEGTLPPPYPLALSPISVLCVLDGVFQRTQGLSALFLKPPLPQDLKDADGPVPAQKSMLLLMMRYLLPQLAQLSELWPKQLSLLRPSQRSALSGSINPVQRLLPHLGAVLCSAARHPGEPRRMLVAEVVVALRSLAEGPRAEDKGQYSAQVATTSTIVARLLSAAAAADRKEEKDSGDHQEGANSPRLAALDNGANAAAPPAKKARIRKETGAFATPAELQALREALATVVMHLPLQRSDSSSVASSVLRCLELLSRRETSTGDKAPERRPGAVDRAIGEDGDMMRTDSMESANSVARRVFHEFRSLRTPGVEALAAEALRRERMRQGEEEQDAEVAGEEEDDDDDMGEGGEGMDEDEDEDEEGGEMDQMEADEDGEHHVRDDGEEDEDEDGEYDEVEEDYDGEANADFSDGQGIASVLQNAIQVFDQENPRMEGEGLTFRVDIDLGEAGVIHGVHRGGHQFRRMQMPPPPGLRPGSSFSANSWEPGEMEQPHEHPLLRREVFLPEPESFSRISPATMIRQMAGNMEQVMRGSGPVAMISPPAQEDFDSVFCEMAPRLSSSLRVRPSPAPPPPPGVGPRAEEGEPAPDAVPVTPPPATQQTMLPPPVSRADLQESEEAGAGSPLPTPAFAPAVAPAPAPAPAAPAAPEAQVSLADSLAAAFAGVGAAEPQAEADHMPSSAPEDQAAMLGIGELERLASRLGCSQSAILQAAGIDVSVVAALPEDMRASVVMAEVSQVNLDHLRSATATHDAPEATTEIDAVVLEALPPDIREEVLREEAVRRREQQAQAARAAPSATQSNEIDNASFIASLDPLLREEVLLSAPEELLRTLPAELVAEAQLLRDRAFTRIAMRRDIPPAGRISMPGQTNQEPAPQSSQAPRQHAHLLMIEQQLLHHNGNVRRWSGPIGLQRRPPGGGLSSFDESDQLLLRLADFDDTTAEVPLSPSVIPQLCRLMYLRAEVSTIPLTRLCFNLSLHPVTRNALLGHFLILLCKQSEADAPLDALPPPCLFEAEAQARSPLEVQSVGSQRVLAILAYLLRRVPQCGEFFAQKLASEPWMSSFQVKPTSDGKKSKTDHRLLGSLGISMSELPGKCSINLLMQLVNTRLYLSSSRHAAWLLSLLHALLVQPDGAKEMKDSSMDDEIPDALVVSAQNATAPAAAGATNPPESSKKHESPAAERWSKITQEMHKVHGLLSKESVLALCHFLCHAGSGHGSSSEGDAFQLTGDILVAFAVSRTHLATVRTELLRVLGTLVQDIEQGLAELEAAGVEASTVESRFLRVVRTLTEVFREASKSGETSSSAASMEEARVEMLWDALDRTLERLDDPEPAPKPEAAAPEANGSPSPPKPLLNRLLPLIEAFFVLHGKEERDASDPTEAKHQHVFEEHHEQSAAERSRFGQFCKKHRRSLNALLKQTPSLLSKSFLPMLQLMPSCLDFDNKRAHFRGQLRSRRLESRYQTIRLRVRRNEIFMDSYHQLRIRTGEEMRAKIQVQFQGEEGIDAGGVAKEWYGALAKEIFNPNYALFVQAGGKACTYHPNPMSYVNRDHLQFFHFIGRVVGKAIHDGQNLEAWFTRGFYKHMLGKKVIPADLEAFDPEYFSNLKWMLDHDISGIIELTFSAESDELGQMKVVDLKPNGRNLPVTNDNKHEYIQLMSEHKMTNSVKQQIEHFLRGLHEIVPPQLLSLFDDKELELLISGLPDIDIEDLKQNTEYHNYTPQSDQVQWFWKVLSEFTQEQRAWFLQFATGTSRVPVEGFKGLVGMRGPQKFSLHRAYGADRLPSAHTCFNQVDLPEYPSEEVLREKLLQAVSEGHEGFGFA</sequence>
<dbReference type="FunFam" id="3.30.2410.10:FF:000009">
    <property type="entry name" value="Probable E3 ubiquitin-protein ligase HECTD2"/>
    <property type="match status" value="1"/>
</dbReference>
<feature type="region of interest" description="Disordered" evidence="8">
    <location>
        <begin position="2306"/>
        <end position="2330"/>
    </location>
</feature>
<dbReference type="GO" id="GO:0006511">
    <property type="term" value="P:ubiquitin-dependent protein catabolic process"/>
    <property type="evidence" value="ECO:0007669"/>
    <property type="project" value="TreeGrafter"/>
</dbReference>
<comment type="caution">
    <text evidence="10">The sequence shown here is derived from an EMBL/GenBank/DDBJ whole genome shotgun (WGS) entry which is preliminary data.</text>
</comment>
<dbReference type="FunFam" id="3.90.1750.10:FF:000003">
    <property type="entry name" value="E3 ubiquitin-protein ligase UPL1"/>
    <property type="match status" value="1"/>
</dbReference>
<reference evidence="10" key="1">
    <citation type="submission" date="2023-08" db="EMBL/GenBank/DDBJ databases">
        <authorList>
            <person name="Chen Y."/>
            <person name="Shah S."/>
            <person name="Dougan E. K."/>
            <person name="Thang M."/>
            <person name="Chan C."/>
        </authorList>
    </citation>
    <scope>NUCLEOTIDE SEQUENCE</scope>
</reference>
<feature type="region of interest" description="Disordered" evidence="8">
    <location>
        <begin position="1616"/>
        <end position="1653"/>
    </location>
</feature>
<feature type="region of interest" description="Disordered" evidence="8">
    <location>
        <begin position="975"/>
        <end position="999"/>
    </location>
</feature>
<dbReference type="CDD" id="cd00078">
    <property type="entry name" value="HECTc"/>
    <property type="match status" value="1"/>
</dbReference>
<dbReference type="PANTHER" id="PTHR11254:SF67">
    <property type="entry name" value="E3 UBIQUITIN-PROTEIN LIGASE HUWE1"/>
    <property type="match status" value="1"/>
</dbReference>
<gene>
    <name evidence="10" type="ORF">EVOR1521_LOCUS12469</name>
</gene>
<keyword evidence="5 7" id="KW-0833">Ubl conjugation pathway</keyword>
<dbReference type="EMBL" id="CAUJNA010001313">
    <property type="protein sequence ID" value="CAJ1386003.1"/>
    <property type="molecule type" value="Genomic_DNA"/>
</dbReference>
<dbReference type="Pfam" id="PF06025">
    <property type="entry name" value="DUF913"/>
    <property type="match status" value="1"/>
</dbReference>
<feature type="region of interest" description="Disordered" evidence="8">
    <location>
        <begin position="2008"/>
        <end position="2091"/>
    </location>
</feature>
<dbReference type="PROSITE" id="PS50237">
    <property type="entry name" value="HECT"/>
    <property type="match status" value="1"/>
</dbReference>
<dbReference type="Pfam" id="PF06012">
    <property type="entry name" value="DUF908"/>
    <property type="match status" value="1"/>
</dbReference>
<feature type="compositionally biased region" description="Low complexity" evidence="8">
    <location>
        <begin position="1636"/>
        <end position="1650"/>
    </location>
</feature>
<dbReference type="Gene3D" id="3.30.2410.10">
    <property type="entry name" value="Hect, E3 ligase catalytic domain"/>
    <property type="match status" value="1"/>
</dbReference>
<dbReference type="Proteomes" id="UP001178507">
    <property type="component" value="Unassembled WGS sequence"/>
</dbReference>
<dbReference type="EC" id="2.3.2.26" evidence="3"/>
<dbReference type="FunFam" id="3.30.2160.10:FF:000001">
    <property type="entry name" value="E3 ubiquitin-protein ligase NEDD4-like"/>
    <property type="match status" value="1"/>
</dbReference>
<dbReference type="Pfam" id="PF00632">
    <property type="entry name" value="HECT"/>
    <property type="match status" value="1"/>
</dbReference>
<dbReference type="PANTHER" id="PTHR11254">
    <property type="entry name" value="HECT DOMAIN UBIQUITIN-PROTEIN LIGASE"/>
    <property type="match status" value="1"/>
</dbReference>
<protein>
    <recommendedName>
        <fullName evidence="3">HECT-type E3 ubiquitin transferase</fullName>
        <ecNumber evidence="3">2.3.2.26</ecNumber>
    </recommendedName>
</protein>
<dbReference type="InterPro" id="IPR050409">
    <property type="entry name" value="E3_ubiq-protein_ligase"/>
</dbReference>
<dbReference type="InterPro" id="IPR025527">
    <property type="entry name" value="HUWE1/Rev1_UBM"/>
</dbReference>
<feature type="compositionally biased region" description="Pro residues" evidence="8">
    <location>
        <begin position="2015"/>
        <end position="2024"/>
    </location>
</feature>
<proteinExistence type="inferred from homology"/>
<feature type="compositionally biased region" description="Basic and acidic residues" evidence="8">
    <location>
        <begin position="2616"/>
        <end position="2626"/>
    </location>
</feature>
<comment type="similarity">
    <text evidence="6">Belongs to the UPL family. TOM1/PTR1 subfamily.</text>
</comment>
<keyword evidence="4" id="KW-0808">Transferase</keyword>
<feature type="region of interest" description="Disordered" evidence="8">
    <location>
        <begin position="1772"/>
        <end position="1845"/>
    </location>
</feature>
<keyword evidence="11" id="KW-1185">Reference proteome</keyword>
<name>A0AA36IFW0_9DINO</name>
<dbReference type="GO" id="GO:0005737">
    <property type="term" value="C:cytoplasm"/>
    <property type="evidence" value="ECO:0007669"/>
    <property type="project" value="TreeGrafter"/>
</dbReference>
<feature type="active site" description="Glycyl thioester intermediate" evidence="7">
    <location>
        <position position="3230"/>
    </location>
</feature>
<evidence type="ECO:0000256" key="5">
    <source>
        <dbReference type="ARBA" id="ARBA00022786"/>
    </source>
</evidence>
<dbReference type="GO" id="GO:0061630">
    <property type="term" value="F:ubiquitin protein ligase activity"/>
    <property type="evidence" value="ECO:0007669"/>
    <property type="project" value="UniProtKB-EC"/>
</dbReference>
<feature type="compositionally biased region" description="Pro residues" evidence="8">
    <location>
        <begin position="2072"/>
        <end position="2091"/>
    </location>
</feature>
<feature type="compositionally biased region" description="Polar residues" evidence="8">
    <location>
        <begin position="2313"/>
        <end position="2328"/>
    </location>
</feature>
<feature type="compositionally biased region" description="Basic and acidic residues" evidence="8">
    <location>
        <begin position="1094"/>
        <end position="1103"/>
    </location>
</feature>
<feature type="region of interest" description="Disordered" evidence="8">
    <location>
        <begin position="2771"/>
        <end position="2797"/>
    </location>
</feature>
<evidence type="ECO:0000256" key="3">
    <source>
        <dbReference type="ARBA" id="ARBA00012485"/>
    </source>
</evidence>
<feature type="compositionally biased region" description="Pro residues" evidence="8">
    <location>
        <begin position="2040"/>
        <end position="2055"/>
    </location>
</feature>
<comment type="catalytic activity">
    <reaction evidence="1">
        <text>S-ubiquitinyl-[E2 ubiquitin-conjugating enzyme]-L-cysteine + [acceptor protein]-L-lysine = [E2 ubiquitin-conjugating enzyme]-L-cysteine + N(6)-ubiquitinyl-[acceptor protein]-L-lysine.</text>
        <dbReference type="EC" id="2.3.2.26"/>
    </reaction>
</comment>
<evidence type="ECO:0000256" key="6">
    <source>
        <dbReference type="ARBA" id="ARBA00034494"/>
    </source>
</evidence>
<evidence type="ECO:0000256" key="1">
    <source>
        <dbReference type="ARBA" id="ARBA00000885"/>
    </source>
</evidence>
<evidence type="ECO:0000256" key="8">
    <source>
        <dbReference type="SAM" id="MobiDB-lite"/>
    </source>
</evidence>
<dbReference type="Gene3D" id="3.90.1750.10">
    <property type="entry name" value="Hect, E3 ligase catalytic domains"/>
    <property type="match status" value="1"/>
</dbReference>
<evidence type="ECO:0000256" key="4">
    <source>
        <dbReference type="ARBA" id="ARBA00022679"/>
    </source>
</evidence>
<feature type="compositionally biased region" description="Low complexity" evidence="8">
    <location>
        <begin position="2602"/>
        <end position="2614"/>
    </location>
</feature>
<evidence type="ECO:0000256" key="2">
    <source>
        <dbReference type="ARBA" id="ARBA00004906"/>
    </source>
</evidence>
<dbReference type="InterPro" id="IPR010314">
    <property type="entry name" value="E3_Ub_ligase_DUF913"/>
</dbReference>
<dbReference type="InterPro" id="IPR035983">
    <property type="entry name" value="Hect_E3_ubiquitin_ligase"/>
</dbReference>
<feature type="region of interest" description="Disordered" evidence="8">
    <location>
        <begin position="2817"/>
        <end position="2844"/>
    </location>
</feature>
<dbReference type="Gene3D" id="3.30.2160.10">
    <property type="entry name" value="Hect, E3 ligase catalytic domain"/>
    <property type="match status" value="1"/>
</dbReference>
<feature type="domain" description="HECT" evidence="9">
    <location>
        <begin position="2929"/>
        <end position="3263"/>
    </location>
</feature>
<dbReference type="InterPro" id="IPR010309">
    <property type="entry name" value="E3_Ub_ligase_DUF908"/>
</dbReference>
<dbReference type="GO" id="GO:0000209">
    <property type="term" value="P:protein polyubiquitination"/>
    <property type="evidence" value="ECO:0007669"/>
    <property type="project" value="TreeGrafter"/>
</dbReference>
<feature type="region of interest" description="Disordered" evidence="8">
    <location>
        <begin position="1067"/>
        <end position="1103"/>
    </location>
</feature>
<evidence type="ECO:0000259" key="9">
    <source>
        <dbReference type="PROSITE" id="PS50237"/>
    </source>
</evidence>
<organism evidence="10 11">
    <name type="scientific">Effrenium voratum</name>
    <dbReference type="NCBI Taxonomy" id="2562239"/>
    <lineage>
        <taxon>Eukaryota</taxon>
        <taxon>Sar</taxon>
        <taxon>Alveolata</taxon>
        <taxon>Dinophyceae</taxon>
        <taxon>Suessiales</taxon>
        <taxon>Symbiodiniaceae</taxon>
        <taxon>Effrenium</taxon>
    </lineage>
</organism>
<feature type="region of interest" description="Disordered" evidence="8">
    <location>
        <begin position="2602"/>
        <end position="2626"/>
    </location>
</feature>
<dbReference type="Pfam" id="PF14377">
    <property type="entry name" value="UBM"/>
    <property type="match status" value="3"/>
</dbReference>
<feature type="compositionally biased region" description="Acidic residues" evidence="8">
    <location>
        <begin position="1831"/>
        <end position="1845"/>
    </location>
</feature>
<evidence type="ECO:0000313" key="11">
    <source>
        <dbReference type="Proteomes" id="UP001178507"/>
    </source>
</evidence>
<dbReference type="InterPro" id="IPR000569">
    <property type="entry name" value="HECT_dom"/>
</dbReference>
<evidence type="ECO:0000313" key="10">
    <source>
        <dbReference type="EMBL" id="CAJ1386003.1"/>
    </source>
</evidence>
<dbReference type="SUPFAM" id="SSF56204">
    <property type="entry name" value="Hect, E3 ligase catalytic domain"/>
    <property type="match status" value="1"/>
</dbReference>